<feature type="chain" id="PRO_5035420627" description="Ricin B lectin domain-containing protein" evidence="1">
    <location>
        <begin position="24"/>
        <end position="165"/>
    </location>
</feature>
<dbReference type="AlphaFoldDB" id="A0A8K1CTP3"/>
<name>A0A8K1CTP3_PYTOL</name>
<gene>
    <name evidence="2" type="ORF">Poli38472_001837</name>
</gene>
<evidence type="ECO:0000256" key="1">
    <source>
        <dbReference type="SAM" id="SignalP"/>
    </source>
</evidence>
<organism evidence="2 3">
    <name type="scientific">Pythium oligandrum</name>
    <name type="common">Mycoparasitic fungus</name>
    <dbReference type="NCBI Taxonomy" id="41045"/>
    <lineage>
        <taxon>Eukaryota</taxon>
        <taxon>Sar</taxon>
        <taxon>Stramenopiles</taxon>
        <taxon>Oomycota</taxon>
        <taxon>Peronosporomycetes</taxon>
        <taxon>Pythiales</taxon>
        <taxon>Pythiaceae</taxon>
        <taxon>Pythium</taxon>
    </lineage>
</organism>
<feature type="signal peptide" evidence="1">
    <location>
        <begin position="1"/>
        <end position="23"/>
    </location>
</feature>
<dbReference type="SUPFAM" id="SSF50370">
    <property type="entry name" value="Ricin B-like lectins"/>
    <property type="match status" value="1"/>
</dbReference>
<keyword evidence="1" id="KW-0732">Signal</keyword>
<dbReference type="EMBL" id="SPLM01000001">
    <property type="protein sequence ID" value="TMW69681.1"/>
    <property type="molecule type" value="Genomic_DNA"/>
</dbReference>
<reference evidence="2" key="1">
    <citation type="submission" date="2019-03" db="EMBL/GenBank/DDBJ databases">
        <title>Long read genome sequence of the mycoparasitic Pythium oligandrum ATCC 38472 isolated from sugarbeet rhizosphere.</title>
        <authorList>
            <person name="Gaulin E."/>
        </authorList>
    </citation>
    <scope>NUCLEOTIDE SEQUENCE</scope>
    <source>
        <strain evidence="2">ATCC 38472_TT</strain>
    </source>
</reference>
<dbReference type="Proteomes" id="UP000794436">
    <property type="component" value="Unassembled WGS sequence"/>
</dbReference>
<sequence length="165" mass="17420">MKLVTKLSGLGPLLLAVVAASEGDSIVPSPGLAPPPVSISPLEIILNAGVPFQVARAQGNSLCIADGGTSAPTDAKFELQPCDGDLSRDTFVYDPQNRRFQSLSKPELCWSFGLETMQLQPCEPLDEQQFVFTPLPWGDGIGVLQSVAHPDLATSATAERSATNT</sequence>
<comment type="caution">
    <text evidence="2">The sequence shown here is derived from an EMBL/GenBank/DDBJ whole genome shotgun (WGS) entry which is preliminary data.</text>
</comment>
<dbReference type="Gene3D" id="2.80.10.50">
    <property type="match status" value="1"/>
</dbReference>
<proteinExistence type="predicted"/>
<accession>A0A8K1CTP3</accession>
<evidence type="ECO:0000313" key="3">
    <source>
        <dbReference type="Proteomes" id="UP000794436"/>
    </source>
</evidence>
<evidence type="ECO:0008006" key="4">
    <source>
        <dbReference type="Google" id="ProtNLM"/>
    </source>
</evidence>
<keyword evidence="3" id="KW-1185">Reference proteome</keyword>
<evidence type="ECO:0000313" key="2">
    <source>
        <dbReference type="EMBL" id="TMW69681.1"/>
    </source>
</evidence>
<protein>
    <recommendedName>
        <fullName evidence="4">Ricin B lectin domain-containing protein</fullName>
    </recommendedName>
</protein>
<dbReference type="InterPro" id="IPR035992">
    <property type="entry name" value="Ricin_B-like_lectins"/>
</dbReference>